<dbReference type="Proteomes" id="UP000597762">
    <property type="component" value="Unassembled WGS sequence"/>
</dbReference>
<comment type="caution">
    <text evidence="1">The sequence shown here is derived from an EMBL/GenBank/DDBJ whole genome shotgun (WGS) entry which is preliminary data.</text>
</comment>
<dbReference type="PANTHER" id="PTHR46829:SF1">
    <property type="entry name" value="STERILE ALPHA MOTIF DOMAIN-CONTAINING PROTEIN 15"/>
    <property type="match status" value="1"/>
</dbReference>
<dbReference type="AlphaFoldDB" id="A0A812CDV1"/>
<organism evidence="1 2">
    <name type="scientific">Acanthosepion pharaonis</name>
    <name type="common">Pharaoh cuttlefish</name>
    <name type="synonym">Sepia pharaonis</name>
    <dbReference type="NCBI Taxonomy" id="158019"/>
    <lineage>
        <taxon>Eukaryota</taxon>
        <taxon>Metazoa</taxon>
        <taxon>Spiralia</taxon>
        <taxon>Lophotrochozoa</taxon>
        <taxon>Mollusca</taxon>
        <taxon>Cephalopoda</taxon>
        <taxon>Coleoidea</taxon>
        <taxon>Decapodiformes</taxon>
        <taxon>Sepiida</taxon>
        <taxon>Sepiina</taxon>
        <taxon>Sepiidae</taxon>
        <taxon>Acanthosepion</taxon>
    </lineage>
</organism>
<evidence type="ECO:0000313" key="2">
    <source>
        <dbReference type="Proteomes" id="UP000597762"/>
    </source>
</evidence>
<name>A0A812CDV1_ACAPH</name>
<evidence type="ECO:0000313" key="1">
    <source>
        <dbReference type="EMBL" id="CAE1261918.1"/>
    </source>
</evidence>
<accession>A0A812CDV1</accession>
<gene>
    <name evidence="1" type="ORF">SPHA_32958</name>
</gene>
<sequence length="127" mass="14654">MATKAAASNSMDVSYFEKEDERLKPILSWTKQDVAEWIGKMGFPYYQYIAKEIRKLLKIGEPKCNVSIADIPRDIKELYLEQKSQTGKRADSLILKEFCETTQDEVWQPPLSNIIQIITHNGKDDMP</sequence>
<dbReference type="EMBL" id="CAHIKZ030001375">
    <property type="protein sequence ID" value="CAE1261918.1"/>
    <property type="molecule type" value="Genomic_DNA"/>
</dbReference>
<proteinExistence type="predicted"/>
<dbReference type="PANTHER" id="PTHR46829">
    <property type="entry name" value="STERILE ALPHA MOTIF DOMAIN-CONTAINING PROTEIN 15"/>
    <property type="match status" value="1"/>
</dbReference>
<protein>
    <submittedName>
        <fullName evidence="1">Uncharacterized protein</fullName>
    </submittedName>
</protein>
<keyword evidence="2" id="KW-1185">Reference proteome</keyword>
<dbReference type="OrthoDB" id="6133291at2759"/>
<reference evidence="1" key="1">
    <citation type="submission" date="2021-01" db="EMBL/GenBank/DDBJ databases">
        <authorList>
            <person name="Li R."/>
            <person name="Bekaert M."/>
        </authorList>
    </citation>
    <scope>NUCLEOTIDE SEQUENCE</scope>
    <source>
        <strain evidence="1">Farmed</strain>
    </source>
</reference>